<dbReference type="InterPro" id="IPR024973">
    <property type="entry name" value="ESPR"/>
</dbReference>
<gene>
    <name evidence="3" type="ORF">OQ257_04175</name>
</gene>
<reference evidence="3" key="1">
    <citation type="submission" date="2022-11" db="EMBL/GenBank/DDBJ databases">
        <authorList>
            <person name="Kamali M."/>
            <person name="Peak L."/>
            <person name="Go Y.Y."/>
            <person name="Balasuriya U.B.R."/>
            <person name="Carossino M."/>
        </authorList>
    </citation>
    <scope>NUCLEOTIDE SEQUENCE</scope>
    <source>
        <strain evidence="3">4524</strain>
    </source>
</reference>
<protein>
    <submittedName>
        <fullName evidence="3">ESPR-type extended signal peptide-containing protein</fullName>
    </submittedName>
</protein>
<proteinExistence type="predicted"/>
<feature type="domain" description="ESPR" evidence="2">
    <location>
        <begin position="1"/>
        <end position="35"/>
    </location>
</feature>
<evidence type="ECO:0000313" key="3">
    <source>
        <dbReference type="EMBL" id="MDE8034366.1"/>
    </source>
</evidence>
<sequence length="141" mass="15129">MNRIFKVIWNHATRSSVVASEFAKSKNTSSSTTVCNNQKSATGKRLLNLGTLTVTSALQATSISTIVIGSFAPIEAEAVVAITSTTDPSTTRVRRSISTTSPIDISNPMAYGKEDKGTTPYNYYNPGSLSYEDPNTVKKSN</sequence>
<accession>A0A9X4G2X9</accession>
<evidence type="ECO:0000256" key="1">
    <source>
        <dbReference type="SAM" id="MobiDB-lite"/>
    </source>
</evidence>
<comment type="caution">
    <text evidence="3">The sequence shown here is derived from an EMBL/GenBank/DDBJ whole genome shotgun (WGS) entry which is preliminary data.</text>
</comment>
<dbReference type="Pfam" id="PF13018">
    <property type="entry name" value="ESPR"/>
    <property type="match status" value="1"/>
</dbReference>
<dbReference type="EMBL" id="JAPHVQ010000003">
    <property type="protein sequence ID" value="MDE8034366.1"/>
    <property type="molecule type" value="Genomic_DNA"/>
</dbReference>
<reference evidence="3" key="2">
    <citation type="journal article" date="2023" name="Pathogens">
        <title>Pathological Features and Genomic Characterization of an Actinobacillus equuli subsp. equuli Bearing Unique Virulence-Associated Genes from an Adult Horse with Pleuropneumonia.</title>
        <authorList>
            <person name="Kamali M."/>
            <person name="Carossino M."/>
            <person name="Del Piero F."/>
            <person name="Peak L."/>
            <person name="Mitchell M.S."/>
            <person name="Willette J."/>
            <person name="Baker R."/>
            <person name="Li F."/>
            <person name="Kenez A."/>
            <person name="Balasuriya U.B.R."/>
            <person name="Go Y.Y."/>
        </authorList>
    </citation>
    <scope>NUCLEOTIDE SEQUENCE</scope>
    <source>
        <strain evidence="3">4524</strain>
    </source>
</reference>
<evidence type="ECO:0000259" key="2">
    <source>
        <dbReference type="Pfam" id="PF13018"/>
    </source>
</evidence>
<dbReference type="AlphaFoldDB" id="A0A9X4G2X9"/>
<dbReference type="Proteomes" id="UP001142444">
    <property type="component" value="Unassembled WGS sequence"/>
</dbReference>
<feature type="region of interest" description="Disordered" evidence="1">
    <location>
        <begin position="87"/>
        <end position="119"/>
    </location>
</feature>
<keyword evidence="4" id="KW-1185">Reference proteome</keyword>
<organism evidence="3 4">
    <name type="scientific">Actinobacillus equuli subsp. equuli</name>
    <dbReference type="NCBI Taxonomy" id="202947"/>
    <lineage>
        <taxon>Bacteria</taxon>
        <taxon>Pseudomonadati</taxon>
        <taxon>Pseudomonadota</taxon>
        <taxon>Gammaproteobacteria</taxon>
        <taxon>Pasteurellales</taxon>
        <taxon>Pasteurellaceae</taxon>
        <taxon>Actinobacillus</taxon>
    </lineage>
</organism>
<dbReference type="RefSeq" id="WP_275217545.1">
    <property type="nucleotide sequence ID" value="NZ_JAPHVQ010000003.1"/>
</dbReference>
<evidence type="ECO:0000313" key="4">
    <source>
        <dbReference type="Proteomes" id="UP001142444"/>
    </source>
</evidence>
<name>A0A9X4G2X9_ACTEU</name>